<proteinExistence type="predicted"/>
<reference evidence="1 2" key="1">
    <citation type="journal article" date="2021" name="Sci. Rep.">
        <title>The genome of the diatom Chaetoceros tenuissimus carries an ancient integrated fragment of an extant virus.</title>
        <authorList>
            <person name="Hongo Y."/>
            <person name="Kimura K."/>
            <person name="Takaki Y."/>
            <person name="Yoshida Y."/>
            <person name="Baba S."/>
            <person name="Kobayashi G."/>
            <person name="Nagasaki K."/>
            <person name="Hano T."/>
            <person name="Tomaru Y."/>
        </authorList>
    </citation>
    <scope>NUCLEOTIDE SEQUENCE [LARGE SCALE GENOMIC DNA]</scope>
    <source>
        <strain evidence="1 2">NIES-3715</strain>
    </source>
</reference>
<name>A0AAD3D2Q1_9STRA</name>
<evidence type="ECO:0000313" key="1">
    <source>
        <dbReference type="EMBL" id="GFH55019.1"/>
    </source>
</evidence>
<sequence>MNCLQYKVAKAESFLPKLKALIDIAENHLYDEKLLASLEDAMVKITDMDEAVVAPLVGEALFSLHESRPPVEIVEKLLEMFPMALNVRNSDGLFPIQFAIDTVRNSKLYCNYMHLFVNRSCVGQLHKTLRGDEKRGTTIQILTFSFLLQNDYILEVIDYFCKQGFITKEDIDNFNLLTRSCHKQCKERFECLARWHKEALKTSRVEDKPLLYNLLSEENFDSVEVFLQVSFQLFPDESGLLFFGDYSEQDHVHMYQDILGFSFYETLEKVIRPISFPLLHQMCKRSEGVRLRLPFKNNLPFLRKLLDEDGRNYNQALFAHCNYYTLGRQTRVGNIAIEELETKDPVTGLLPFVTIAANNGSVGFIYDLLLKHPSALLNCIESSGGQKEKPMSLKRKRDDSN</sequence>
<evidence type="ECO:0000313" key="2">
    <source>
        <dbReference type="Proteomes" id="UP001054902"/>
    </source>
</evidence>
<protein>
    <submittedName>
        <fullName evidence="1">Uncharacterized protein</fullName>
    </submittedName>
</protein>
<comment type="caution">
    <text evidence="1">The sequence shown here is derived from an EMBL/GenBank/DDBJ whole genome shotgun (WGS) entry which is preliminary data.</text>
</comment>
<gene>
    <name evidence="1" type="ORF">CTEN210_11495</name>
</gene>
<keyword evidence="2" id="KW-1185">Reference proteome</keyword>
<accession>A0AAD3D2Q1</accession>
<dbReference type="AlphaFoldDB" id="A0AAD3D2Q1"/>
<dbReference type="EMBL" id="BLLK01000047">
    <property type="protein sequence ID" value="GFH55019.1"/>
    <property type="molecule type" value="Genomic_DNA"/>
</dbReference>
<organism evidence="1 2">
    <name type="scientific">Chaetoceros tenuissimus</name>
    <dbReference type="NCBI Taxonomy" id="426638"/>
    <lineage>
        <taxon>Eukaryota</taxon>
        <taxon>Sar</taxon>
        <taxon>Stramenopiles</taxon>
        <taxon>Ochrophyta</taxon>
        <taxon>Bacillariophyta</taxon>
        <taxon>Coscinodiscophyceae</taxon>
        <taxon>Chaetocerotophycidae</taxon>
        <taxon>Chaetocerotales</taxon>
        <taxon>Chaetocerotaceae</taxon>
        <taxon>Chaetoceros</taxon>
    </lineage>
</organism>
<dbReference type="Proteomes" id="UP001054902">
    <property type="component" value="Unassembled WGS sequence"/>
</dbReference>